<dbReference type="NCBIfam" id="NF037995">
    <property type="entry name" value="TRAP_S1"/>
    <property type="match status" value="1"/>
</dbReference>
<feature type="chain" id="PRO_5031079363" evidence="2">
    <location>
        <begin position="34"/>
        <end position="343"/>
    </location>
</feature>
<comment type="caution">
    <text evidence="3">The sequence shown here is derived from an EMBL/GenBank/DDBJ whole genome shotgun (WGS) entry which is preliminary data.</text>
</comment>
<dbReference type="Pfam" id="PF03480">
    <property type="entry name" value="DctP"/>
    <property type="match status" value="1"/>
</dbReference>
<dbReference type="PANTHER" id="PTHR33376:SF15">
    <property type="entry name" value="BLL6794 PROTEIN"/>
    <property type="match status" value="1"/>
</dbReference>
<gene>
    <name evidence="3" type="ORF">HH303_17105</name>
</gene>
<dbReference type="PANTHER" id="PTHR33376">
    <property type="match status" value="1"/>
</dbReference>
<feature type="signal peptide" evidence="2">
    <location>
        <begin position="1"/>
        <end position="33"/>
    </location>
</feature>
<evidence type="ECO:0000313" key="4">
    <source>
        <dbReference type="Proteomes" id="UP000539372"/>
    </source>
</evidence>
<name>A0A7Y0E2W9_9PROT</name>
<dbReference type="CDD" id="cd13665">
    <property type="entry name" value="PBP2_TRAP_Dctp3_4"/>
    <property type="match status" value="1"/>
</dbReference>
<reference evidence="3 4" key="1">
    <citation type="submission" date="2020-04" db="EMBL/GenBank/DDBJ databases">
        <title>Rhodospirillaceae bacterium KN72 isolated from deep sea.</title>
        <authorList>
            <person name="Zhang D.-C."/>
        </authorList>
    </citation>
    <scope>NUCLEOTIDE SEQUENCE [LARGE SCALE GENOMIC DNA]</scope>
    <source>
        <strain evidence="3 4">KN72</strain>
    </source>
</reference>
<dbReference type="InterPro" id="IPR038404">
    <property type="entry name" value="TRAP_DctP_sf"/>
</dbReference>
<protein>
    <submittedName>
        <fullName evidence="3">TRAP transporter substrate-binding protein</fullName>
    </submittedName>
</protein>
<dbReference type="RefSeq" id="WP_169626587.1">
    <property type="nucleotide sequence ID" value="NZ_JABBNT010000005.1"/>
</dbReference>
<evidence type="ECO:0000313" key="3">
    <source>
        <dbReference type="EMBL" id="NMM46213.1"/>
    </source>
</evidence>
<evidence type="ECO:0000256" key="1">
    <source>
        <dbReference type="ARBA" id="ARBA00022729"/>
    </source>
</evidence>
<dbReference type="InterPro" id="IPR018389">
    <property type="entry name" value="DctP_fam"/>
</dbReference>
<dbReference type="EMBL" id="JABBNT010000005">
    <property type="protein sequence ID" value="NMM46213.1"/>
    <property type="molecule type" value="Genomic_DNA"/>
</dbReference>
<keyword evidence="1 2" id="KW-0732">Signal</keyword>
<dbReference type="Gene3D" id="3.40.190.170">
    <property type="entry name" value="Bacterial extracellular solute-binding protein, family 7"/>
    <property type="match status" value="1"/>
</dbReference>
<sequence>MSTISHAFSTRAAAIAVGAVLSVAAFAPGAASAETLKFAHFVPPQHTFTGAIVEPFKTGVEKDTGGELEVQVFPGGELGKGPVEQYVRAVSGVADLVWGLAGYTSSQFPLSMIAEMPGVVDSTGLGYEKVWSVYDEYLKGEFPGTRPIALWVSEPNVLIMKSKEIRTVADMQGLKIRVSGSVPGQLIEALGAIPVQMPAPQMYNALDTGLIDGILTGSSAIRDFRLNEVANVYTEGANLGNILFYVVMNEAKYQSLSDAEKAAVDAHSGIGLSKSGEDNWNAVAKKMMEDLKADPNKTVISLSEEEAAPFNEITYAVTDKAIAALDAQGLPASAVKKAMQGGM</sequence>
<dbReference type="Proteomes" id="UP000539372">
    <property type="component" value="Unassembled WGS sequence"/>
</dbReference>
<dbReference type="GO" id="GO:0055085">
    <property type="term" value="P:transmembrane transport"/>
    <property type="evidence" value="ECO:0007669"/>
    <property type="project" value="InterPro"/>
</dbReference>
<organism evidence="3 4">
    <name type="scientific">Pacificispira spongiicola</name>
    <dbReference type="NCBI Taxonomy" id="2729598"/>
    <lineage>
        <taxon>Bacteria</taxon>
        <taxon>Pseudomonadati</taxon>
        <taxon>Pseudomonadota</taxon>
        <taxon>Alphaproteobacteria</taxon>
        <taxon>Rhodospirillales</taxon>
        <taxon>Rhodospirillaceae</taxon>
        <taxon>Pacificispira</taxon>
    </lineage>
</organism>
<dbReference type="AlphaFoldDB" id="A0A7Y0E2W9"/>
<proteinExistence type="predicted"/>
<evidence type="ECO:0000256" key="2">
    <source>
        <dbReference type="SAM" id="SignalP"/>
    </source>
</evidence>
<keyword evidence="4" id="KW-1185">Reference proteome</keyword>
<accession>A0A7Y0E2W9</accession>